<dbReference type="AlphaFoldDB" id="A0A6J7D1Q9"/>
<evidence type="ECO:0000313" key="2">
    <source>
        <dbReference type="EMBL" id="CAB4863035.1"/>
    </source>
</evidence>
<name>A0A6J7D1Q9_9ZZZZ</name>
<dbReference type="Pfam" id="PF08666">
    <property type="entry name" value="SAF"/>
    <property type="match status" value="1"/>
</dbReference>
<dbReference type="CDD" id="cd11614">
    <property type="entry name" value="SAF_CpaB_FlgA_like"/>
    <property type="match status" value="1"/>
</dbReference>
<organism evidence="2">
    <name type="scientific">freshwater metagenome</name>
    <dbReference type="NCBI Taxonomy" id="449393"/>
    <lineage>
        <taxon>unclassified sequences</taxon>
        <taxon>metagenomes</taxon>
        <taxon>ecological metagenomes</taxon>
    </lineage>
</organism>
<dbReference type="EMBL" id="CAFBLU010000003">
    <property type="protein sequence ID" value="CAB4863035.1"/>
    <property type="molecule type" value="Genomic_DNA"/>
</dbReference>
<gene>
    <name evidence="2" type="ORF">UFOPK3444_00287</name>
</gene>
<reference evidence="2" key="1">
    <citation type="submission" date="2020-05" db="EMBL/GenBank/DDBJ databases">
        <authorList>
            <person name="Chiriac C."/>
            <person name="Salcher M."/>
            <person name="Ghai R."/>
            <person name="Kavagutti S V."/>
        </authorList>
    </citation>
    <scope>NUCLEOTIDE SEQUENCE</scope>
</reference>
<protein>
    <submittedName>
        <fullName evidence="2">Unannotated protein</fullName>
    </submittedName>
</protein>
<accession>A0A6J7D1Q9</accession>
<proteinExistence type="predicted"/>
<sequence>MKRYRRQIVIGLVSLTVGIWAEGRMEARETALQAEIGPVTRVATVRTRVEAGTLLSAANVVLVEVPTRWAAPGVVTTEDALAGLVSTVELPAGSLLGPGTTRPASGGGQAPLRAGERVATVEAVAPLSLLKPGGVVDVLVMMPGHRPRFLGRRMELLGVRHAMDQDGTRGNRVVADLRASVRSALALAGAASAGAEVRLLPLERSG</sequence>
<evidence type="ECO:0000259" key="1">
    <source>
        <dbReference type="SMART" id="SM00858"/>
    </source>
</evidence>
<feature type="domain" description="SAF" evidence="1">
    <location>
        <begin position="40"/>
        <end position="102"/>
    </location>
</feature>
<dbReference type="SMART" id="SM00858">
    <property type="entry name" value="SAF"/>
    <property type="match status" value="1"/>
</dbReference>
<dbReference type="InterPro" id="IPR013974">
    <property type="entry name" value="SAF"/>
</dbReference>